<dbReference type="EMBL" id="JASPKZ010000827">
    <property type="protein sequence ID" value="KAJ9599204.1"/>
    <property type="molecule type" value="Genomic_DNA"/>
</dbReference>
<dbReference type="Proteomes" id="UP001233999">
    <property type="component" value="Unassembled WGS sequence"/>
</dbReference>
<proteinExistence type="predicted"/>
<evidence type="ECO:0000313" key="2">
    <source>
        <dbReference type="Proteomes" id="UP001233999"/>
    </source>
</evidence>
<reference evidence="1" key="2">
    <citation type="submission" date="2023-05" db="EMBL/GenBank/DDBJ databases">
        <authorList>
            <person name="Fouks B."/>
        </authorList>
    </citation>
    <scope>NUCLEOTIDE SEQUENCE</scope>
    <source>
        <strain evidence="1">Stay&amp;Tobe</strain>
        <tissue evidence="1">Testes</tissue>
    </source>
</reference>
<organism evidence="1 2">
    <name type="scientific">Diploptera punctata</name>
    <name type="common">Pacific beetle cockroach</name>
    <dbReference type="NCBI Taxonomy" id="6984"/>
    <lineage>
        <taxon>Eukaryota</taxon>
        <taxon>Metazoa</taxon>
        <taxon>Ecdysozoa</taxon>
        <taxon>Arthropoda</taxon>
        <taxon>Hexapoda</taxon>
        <taxon>Insecta</taxon>
        <taxon>Pterygota</taxon>
        <taxon>Neoptera</taxon>
        <taxon>Polyneoptera</taxon>
        <taxon>Dictyoptera</taxon>
        <taxon>Blattodea</taxon>
        <taxon>Blaberoidea</taxon>
        <taxon>Blaberidae</taxon>
        <taxon>Diplopterinae</taxon>
        <taxon>Diploptera</taxon>
    </lineage>
</organism>
<feature type="non-terminal residue" evidence="1">
    <location>
        <position position="1"/>
    </location>
</feature>
<sequence>MQGSQWLYNFISGRQNNQPIYWKTTLTPRFWKIQQMEVFIRILTARNNGTAVLLGCWAK</sequence>
<reference evidence="1" key="1">
    <citation type="journal article" date="2023" name="IScience">
        <title>Live-bearing cockroach genome reveals convergent evolutionary mechanisms linked to viviparity in insects and beyond.</title>
        <authorList>
            <person name="Fouks B."/>
            <person name="Harrison M.C."/>
            <person name="Mikhailova A.A."/>
            <person name="Marchal E."/>
            <person name="English S."/>
            <person name="Carruthers M."/>
            <person name="Jennings E.C."/>
            <person name="Chiamaka E.L."/>
            <person name="Frigard R.A."/>
            <person name="Pippel M."/>
            <person name="Attardo G.M."/>
            <person name="Benoit J.B."/>
            <person name="Bornberg-Bauer E."/>
            <person name="Tobe S.S."/>
        </authorList>
    </citation>
    <scope>NUCLEOTIDE SEQUENCE</scope>
    <source>
        <strain evidence="1">Stay&amp;Tobe</strain>
    </source>
</reference>
<name>A0AAD8ERB7_DIPPU</name>
<comment type="caution">
    <text evidence="1">The sequence shown here is derived from an EMBL/GenBank/DDBJ whole genome shotgun (WGS) entry which is preliminary data.</text>
</comment>
<gene>
    <name evidence="1" type="ORF">L9F63_010288</name>
</gene>
<accession>A0AAD8ERB7</accession>
<evidence type="ECO:0000313" key="1">
    <source>
        <dbReference type="EMBL" id="KAJ9599204.1"/>
    </source>
</evidence>
<dbReference type="AlphaFoldDB" id="A0AAD8ERB7"/>
<keyword evidence="2" id="KW-1185">Reference proteome</keyword>
<feature type="non-terminal residue" evidence="1">
    <location>
        <position position="59"/>
    </location>
</feature>
<protein>
    <submittedName>
        <fullName evidence="1">Uncharacterized protein</fullName>
    </submittedName>
</protein>